<keyword evidence="2" id="KW-1185">Reference proteome</keyword>
<dbReference type="Proteomes" id="UP001301350">
    <property type="component" value="Unassembled WGS sequence"/>
</dbReference>
<reference evidence="1 2" key="1">
    <citation type="submission" date="2022-07" db="EMBL/GenBank/DDBJ databases">
        <title>Genome-wide signatures of adaptation to extreme environments.</title>
        <authorList>
            <person name="Cho C.H."/>
            <person name="Yoon H.S."/>
        </authorList>
    </citation>
    <scope>NUCLEOTIDE SEQUENCE [LARGE SCALE GENOMIC DNA]</scope>
    <source>
        <strain evidence="1 2">DBV 063 E5</strain>
    </source>
</reference>
<comment type="caution">
    <text evidence="1">The sequence shown here is derived from an EMBL/GenBank/DDBJ whole genome shotgun (WGS) entry which is preliminary data.</text>
</comment>
<sequence>MRRHGGTWREWPWRVLALVALVILAAVAGLTLAGWWPRSSPPALSLSARQVHEDARSGVVYPVCVPERADVAKNGSWSVLVVLPFPPRQIAAARAAVQQWTTAGQCDRSRGSERGMVDLLLWCSGSASNTSLVEEVRRLREESRSAWRELGEHAGTVHAALANLTHTQDLYYYSWWRMRHVSPGTTHLFYAMFTAAAASTDPAPSALPKWTSPTAYPYAVWLEPDTWVVQPCLLESLLRLIDRHHPFWVLGSAPQYRRRGGWVHVPHDHHLNGNAVYRLNDRCFSQVLLQEVFARYPDTPFDGALQRWRYARTQDAWWRAYAHMFGYTDWVRNYGRRAWCAERVRRYSPGTCVVHGRHRRERCGMAGAERASVDATTSHEL</sequence>
<organism evidence="1 2">
    <name type="scientific">Cyanidium caldarium</name>
    <name type="common">Red alga</name>
    <dbReference type="NCBI Taxonomy" id="2771"/>
    <lineage>
        <taxon>Eukaryota</taxon>
        <taxon>Rhodophyta</taxon>
        <taxon>Bangiophyceae</taxon>
        <taxon>Cyanidiales</taxon>
        <taxon>Cyanidiaceae</taxon>
        <taxon>Cyanidium</taxon>
    </lineage>
</organism>
<proteinExistence type="predicted"/>
<evidence type="ECO:0000313" key="2">
    <source>
        <dbReference type="Proteomes" id="UP001301350"/>
    </source>
</evidence>
<gene>
    <name evidence="1" type="ORF">CDCA_CDCA20G4838</name>
</gene>
<accession>A0AAV9J2J6</accession>
<protein>
    <recommendedName>
        <fullName evidence="3">Hexosyltransferase</fullName>
    </recommendedName>
</protein>
<dbReference type="EMBL" id="JANCYW010000020">
    <property type="protein sequence ID" value="KAK4538813.1"/>
    <property type="molecule type" value="Genomic_DNA"/>
</dbReference>
<evidence type="ECO:0008006" key="3">
    <source>
        <dbReference type="Google" id="ProtNLM"/>
    </source>
</evidence>
<name>A0AAV9J2J6_CYACA</name>
<evidence type="ECO:0000313" key="1">
    <source>
        <dbReference type="EMBL" id="KAK4538813.1"/>
    </source>
</evidence>
<dbReference type="AlphaFoldDB" id="A0AAV9J2J6"/>